<dbReference type="PANTHER" id="PTHR43479">
    <property type="entry name" value="ACREF/ENVCD OPERON REPRESSOR-RELATED"/>
    <property type="match status" value="1"/>
</dbReference>
<organism evidence="7 8">
    <name type="scientific">Pseudoscardovia suis</name>
    <dbReference type="NCBI Taxonomy" id="987063"/>
    <lineage>
        <taxon>Bacteria</taxon>
        <taxon>Bacillati</taxon>
        <taxon>Actinomycetota</taxon>
        <taxon>Actinomycetes</taxon>
        <taxon>Bifidobacteriales</taxon>
        <taxon>Bifidobacteriaceae</taxon>
        <taxon>Pseudoscardovia</taxon>
    </lineage>
</organism>
<evidence type="ECO:0000256" key="3">
    <source>
        <dbReference type="ARBA" id="ARBA00023163"/>
    </source>
</evidence>
<dbReference type="InterPro" id="IPR036271">
    <property type="entry name" value="Tet_transcr_reg_TetR-rel_C_sf"/>
</dbReference>
<keyword evidence="2 4" id="KW-0238">DNA-binding</keyword>
<dbReference type="PROSITE" id="PS01081">
    <property type="entry name" value="HTH_TETR_1"/>
    <property type="match status" value="1"/>
</dbReference>
<keyword evidence="3" id="KW-0804">Transcription</keyword>
<dbReference type="PANTHER" id="PTHR43479:SF11">
    <property type="entry name" value="ACREF_ENVCD OPERON REPRESSOR-RELATED"/>
    <property type="match status" value="1"/>
</dbReference>
<sequence>MSAYERREQLIRVGRHLFAEQSIDTLSVEEIASAAKVSKPIIYEHFGGKEGLYAVVVDRELQTLSESLNDFFTHHPTSERQTMERGVLTFLTYVEEHNEGFHVLLRDSPSTDPTGSLNTLLMTVSVQVEKMLDESFKRAKLPTKGAPYYANMIVGLTVFSAQLWADNPHISKEELAAYIVNMAWYGMRGIDAKPQLYFEGKEAEARRAKEQKEEQKQQAREHKRALKEAKQEARQAAKRHSNHGDDALEASPNAAADADGSADLDTAAPNPADSNTSVDPGIDIDPEVEEAFHDLDTDDENHN</sequence>
<protein>
    <submittedName>
        <fullName evidence="7">TetR-type transcriptional regulator</fullName>
    </submittedName>
</protein>
<dbReference type="Proteomes" id="UP000216454">
    <property type="component" value="Unassembled WGS sequence"/>
</dbReference>
<dbReference type="AlphaFoldDB" id="A0A261F4J4"/>
<feature type="compositionally biased region" description="Low complexity" evidence="5">
    <location>
        <begin position="249"/>
        <end position="268"/>
    </location>
</feature>
<dbReference type="InterPro" id="IPR001647">
    <property type="entry name" value="HTH_TetR"/>
</dbReference>
<evidence type="ECO:0000313" key="7">
    <source>
        <dbReference type="EMBL" id="OZG53973.1"/>
    </source>
</evidence>
<dbReference type="InterPro" id="IPR050624">
    <property type="entry name" value="HTH-type_Tx_Regulator"/>
</dbReference>
<dbReference type="SUPFAM" id="SSF46689">
    <property type="entry name" value="Homeodomain-like"/>
    <property type="match status" value="1"/>
</dbReference>
<comment type="caution">
    <text evidence="7">The sequence shown here is derived from an EMBL/GenBank/DDBJ whole genome shotgun (WGS) entry which is preliminary data.</text>
</comment>
<dbReference type="Gene3D" id="1.10.357.10">
    <property type="entry name" value="Tetracycline Repressor, domain 2"/>
    <property type="match status" value="1"/>
</dbReference>
<keyword evidence="8" id="KW-1185">Reference proteome</keyword>
<dbReference type="InterPro" id="IPR023772">
    <property type="entry name" value="DNA-bd_HTH_TetR-type_CS"/>
</dbReference>
<name>A0A261F4J4_9BIFI</name>
<gene>
    <name evidence="7" type="ORF">PSSU_0076</name>
</gene>
<keyword evidence="1" id="KW-0805">Transcription regulation</keyword>
<evidence type="ECO:0000259" key="6">
    <source>
        <dbReference type="PROSITE" id="PS50977"/>
    </source>
</evidence>
<dbReference type="PRINTS" id="PR00455">
    <property type="entry name" value="HTHTETR"/>
</dbReference>
<feature type="DNA-binding region" description="H-T-H motif" evidence="4">
    <location>
        <begin position="27"/>
        <end position="46"/>
    </location>
</feature>
<reference evidence="7 8" key="1">
    <citation type="journal article" date="2017" name="BMC Genomics">
        <title>Comparative genomic and phylogenomic analyses of the Bifidobacteriaceae family.</title>
        <authorList>
            <person name="Lugli G.A."/>
            <person name="Milani C."/>
            <person name="Turroni F."/>
            <person name="Duranti S."/>
            <person name="Mancabelli L."/>
            <person name="Mangifesta M."/>
            <person name="Ferrario C."/>
            <person name="Modesto M."/>
            <person name="Mattarelli P."/>
            <person name="Jiri K."/>
            <person name="van Sinderen D."/>
            <person name="Ventura M."/>
        </authorList>
    </citation>
    <scope>NUCLEOTIDE SEQUENCE [LARGE SCALE GENOMIC DNA]</scope>
    <source>
        <strain evidence="7 8">DSM 24744</strain>
    </source>
</reference>
<feature type="compositionally biased region" description="Basic and acidic residues" evidence="5">
    <location>
        <begin position="290"/>
        <end position="303"/>
    </location>
</feature>
<dbReference type="Pfam" id="PF00440">
    <property type="entry name" value="TetR_N"/>
    <property type="match status" value="1"/>
</dbReference>
<dbReference type="Pfam" id="PF21943">
    <property type="entry name" value="TetR_C_46"/>
    <property type="match status" value="1"/>
</dbReference>
<dbReference type="GO" id="GO:0003677">
    <property type="term" value="F:DNA binding"/>
    <property type="evidence" value="ECO:0007669"/>
    <property type="project" value="UniProtKB-UniRule"/>
</dbReference>
<evidence type="ECO:0000256" key="1">
    <source>
        <dbReference type="ARBA" id="ARBA00023015"/>
    </source>
</evidence>
<dbReference type="RefSeq" id="WP_244902348.1">
    <property type="nucleotide sequence ID" value="NZ_MWWQ01000001.1"/>
</dbReference>
<evidence type="ECO:0000313" key="8">
    <source>
        <dbReference type="Proteomes" id="UP000216454"/>
    </source>
</evidence>
<feature type="region of interest" description="Disordered" evidence="5">
    <location>
        <begin position="207"/>
        <end position="303"/>
    </location>
</feature>
<dbReference type="InterPro" id="IPR054129">
    <property type="entry name" value="DesT_TetR_C"/>
</dbReference>
<dbReference type="InterPro" id="IPR009057">
    <property type="entry name" value="Homeodomain-like_sf"/>
</dbReference>
<evidence type="ECO:0000256" key="2">
    <source>
        <dbReference type="ARBA" id="ARBA00023125"/>
    </source>
</evidence>
<dbReference type="SUPFAM" id="SSF48498">
    <property type="entry name" value="Tetracyclin repressor-like, C-terminal domain"/>
    <property type="match status" value="1"/>
</dbReference>
<evidence type="ECO:0000256" key="4">
    <source>
        <dbReference type="PROSITE-ProRule" id="PRU00335"/>
    </source>
</evidence>
<evidence type="ECO:0000256" key="5">
    <source>
        <dbReference type="SAM" id="MobiDB-lite"/>
    </source>
</evidence>
<dbReference type="PROSITE" id="PS50977">
    <property type="entry name" value="HTH_TETR_2"/>
    <property type="match status" value="1"/>
</dbReference>
<dbReference type="EMBL" id="MWWQ01000001">
    <property type="protein sequence ID" value="OZG53973.1"/>
    <property type="molecule type" value="Genomic_DNA"/>
</dbReference>
<feature type="domain" description="HTH tetR-type" evidence="6">
    <location>
        <begin position="4"/>
        <end position="64"/>
    </location>
</feature>
<feature type="compositionally biased region" description="Basic and acidic residues" evidence="5">
    <location>
        <begin position="207"/>
        <end position="235"/>
    </location>
</feature>
<proteinExistence type="predicted"/>
<accession>A0A261F4J4</accession>